<evidence type="ECO:0000313" key="5">
    <source>
        <dbReference type="EMBL" id="MBY8338119.1"/>
    </source>
</evidence>
<evidence type="ECO:0000313" key="6">
    <source>
        <dbReference type="Proteomes" id="UP000759298"/>
    </source>
</evidence>
<dbReference type="SUPFAM" id="SSF55486">
    <property type="entry name" value="Metalloproteases ('zincins'), catalytic domain"/>
    <property type="match status" value="1"/>
</dbReference>
<comment type="subcellular location">
    <subcellularLocation>
        <location evidence="1">Membrane</location>
        <topology evidence="1">Single-pass membrane protein</topology>
    </subcellularLocation>
</comment>
<sequence length="294" mass="31717">MRLNPFNTDNIDVRGGGGSRFPGGGAGQLGCGTIIIAGIVSLLFGTDLGQTIAVFDSVDQATSGSKQADGTRANMTEEQLCTENAYSTEACNALQSLNATWEPVFAQANVEFREPFLKLFVNNVNTEGCGSATSAVGPFYCPRDGGIYLDTSFYDTMKNQLGAGGDFARLYVVAHEYGHHIQNLTGLASQVRSLQQRNPRDANQLQVRMELQADCYAGVWAGKNRNLIDPGDFEEGMEAASAIGDDAISERMGGRVSPENFTHGTSEQRMEALRLGMRSGDDTTCDRYFAPESF</sequence>
<keyword evidence="4" id="KW-0472">Membrane</keyword>
<accession>A0ABS7PGC3</accession>
<comment type="caution">
    <text evidence="5">The sequence shown here is derived from an EMBL/GenBank/DDBJ whole genome shotgun (WGS) entry which is preliminary data.</text>
</comment>
<keyword evidence="3" id="KW-1133">Transmembrane helix</keyword>
<dbReference type="Proteomes" id="UP000759298">
    <property type="component" value="Unassembled WGS sequence"/>
</dbReference>
<dbReference type="PANTHER" id="PTHR30168">
    <property type="entry name" value="PUTATIVE MEMBRANE PROTEIN YPFJ"/>
    <property type="match status" value="1"/>
</dbReference>
<protein>
    <submittedName>
        <fullName evidence="5">Neutral zinc metallopeptidase</fullName>
    </submittedName>
</protein>
<dbReference type="PANTHER" id="PTHR30168:SF0">
    <property type="entry name" value="INNER MEMBRANE PROTEIN"/>
    <property type="match status" value="1"/>
</dbReference>
<dbReference type="Pfam" id="PF04228">
    <property type="entry name" value="Zn_peptidase"/>
    <property type="match status" value="1"/>
</dbReference>
<dbReference type="EMBL" id="JAHWXP010000004">
    <property type="protein sequence ID" value="MBY8338119.1"/>
    <property type="molecule type" value="Genomic_DNA"/>
</dbReference>
<evidence type="ECO:0000256" key="2">
    <source>
        <dbReference type="ARBA" id="ARBA00022692"/>
    </source>
</evidence>
<evidence type="ECO:0000256" key="4">
    <source>
        <dbReference type="ARBA" id="ARBA00023136"/>
    </source>
</evidence>
<dbReference type="InterPro" id="IPR007343">
    <property type="entry name" value="Uncharacterised_pept_Zn_put"/>
</dbReference>
<evidence type="ECO:0000256" key="3">
    <source>
        <dbReference type="ARBA" id="ARBA00022989"/>
    </source>
</evidence>
<evidence type="ECO:0000256" key="1">
    <source>
        <dbReference type="ARBA" id="ARBA00004167"/>
    </source>
</evidence>
<keyword evidence="2" id="KW-0812">Transmembrane</keyword>
<proteinExistence type="predicted"/>
<name>A0ABS7PGC3_9SPHN</name>
<dbReference type="RefSeq" id="WP_222825635.1">
    <property type="nucleotide sequence ID" value="NZ_JAHWXP010000004.1"/>
</dbReference>
<keyword evidence="6" id="KW-1185">Reference proteome</keyword>
<gene>
    <name evidence="5" type="ORF">KYN89_13800</name>
</gene>
<reference evidence="5 6" key="1">
    <citation type="submission" date="2021-07" db="EMBL/GenBank/DDBJ databases">
        <title>Alteriqipengyuania abyssalis NZ-12B nov, sp.nov isolated from deep sea sponge in pacific ocean.</title>
        <authorList>
            <person name="Tareen S."/>
            <person name="Wink J."/>
        </authorList>
    </citation>
    <scope>NUCLEOTIDE SEQUENCE [LARGE SCALE GENOMIC DNA]</scope>
    <source>
        <strain evidence="5 6">NZ-12B</strain>
    </source>
</reference>
<organism evidence="5 6">
    <name type="scientific">Alteriqipengyuania abyssalis</name>
    <dbReference type="NCBI Taxonomy" id="2860200"/>
    <lineage>
        <taxon>Bacteria</taxon>
        <taxon>Pseudomonadati</taxon>
        <taxon>Pseudomonadota</taxon>
        <taxon>Alphaproteobacteria</taxon>
        <taxon>Sphingomonadales</taxon>
        <taxon>Erythrobacteraceae</taxon>
        <taxon>Alteriqipengyuania</taxon>
    </lineage>
</organism>